<dbReference type="PRINTS" id="PR00502">
    <property type="entry name" value="NUDIXFAMILY"/>
</dbReference>
<protein>
    <recommendedName>
        <fullName evidence="3">Nudix hydrolase domain-containing protein</fullName>
    </recommendedName>
</protein>
<keyword evidence="1 2" id="KW-0378">Hydrolase</keyword>
<dbReference type="CDD" id="cd04678">
    <property type="entry name" value="NUDIX_MTH2_Nudt15"/>
    <property type="match status" value="1"/>
</dbReference>
<proteinExistence type="inferred from homology"/>
<dbReference type="OrthoDB" id="447842at2759"/>
<dbReference type="GO" id="GO:0006203">
    <property type="term" value="P:dGTP catabolic process"/>
    <property type="evidence" value="ECO:0007669"/>
    <property type="project" value="TreeGrafter"/>
</dbReference>
<sequence>MADPKVGVGLFVFRPDGTFIVGKRKGALGSGSLGLPGGHLEPGESFATCAARELLEETGIEVKESEIHFLTAGNNVFVKEGKHYVTIAMGVMLRSARAYLEPKVLEPEKCDGWQWISWKELRTLAEGDLKSGTEGEKKLFQPMVEFVTQDGGGFDPFEVLREKMSR</sequence>
<dbReference type="Proteomes" id="UP000316270">
    <property type="component" value="Chromosome 9"/>
</dbReference>
<dbReference type="PROSITE" id="PS51462">
    <property type="entry name" value="NUDIX"/>
    <property type="match status" value="1"/>
</dbReference>
<dbReference type="PANTHER" id="PTHR16099">
    <property type="entry name" value="8-OXO-DGTP DIPHOSPHATES NUDT15"/>
    <property type="match status" value="1"/>
</dbReference>
<dbReference type="GO" id="GO:0005829">
    <property type="term" value="C:cytosol"/>
    <property type="evidence" value="ECO:0007669"/>
    <property type="project" value="TreeGrafter"/>
</dbReference>
<name>A0A517LCP3_9PEZI</name>
<reference evidence="4 5" key="1">
    <citation type="submission" date="2019-07" db="EMBL/GenBank/DDBJ databases">
        <title>Finished genome of Venturia effusa.</title>
        <authorList>
            <person name="Young C.A."/>
            <person name="Cox M.P."/>
            <person name="Ganley A.R.D."/>
            <person name="David W.J."/>
        </authorList>
    </citation>
    <scope>NUCLEOTIDE SEQUENCE [LARGE SCALE GENOMIC DNA]</scope>
    <source>
        <strain evidence="5">albino</strain>
    </source>
</reference>
<dbReference type="FunFam" id="3.90.79.10:FF:000060">
    <property type="entry name" value="Nudix hydrolase 1"/>
    <property type="match status" value="1"/>
</dbReference>
<dbReference type="InterPro" id="IPR020084">
    <property type="entry name" value="NUDIX_hydrolase_CS"/>
</dbReference>
<dbReference type="SUPFAM" id="SSF55811">
    <property type="entry name" value="Nudix"/>
    <property type="match status" value="1"/>
</dbReference>
<dbReference type="InterPro" id="IPR020476">
    <property type="entry name" value="Nudix_hydrolase"/>
</dbReference>
<organism evidence="4 5">
    <name type="scientific">Venturia effusa</name>
    <dbReference type="NCBI Taxonomy" id="50376"/>
    <lineage>
        <taxon>Eukaryota</taxon>
        <taxon>Fungi</taxon>
        <taxon>Dikarya</taxon>
        <taxon>Ascomycota</taxon>
        <taxon>Pezizomycotina</taxon>
        <taxon>Dothideomycetes</taxon>
        <taxon>Pleosporomycetidae</taxon>
        <taxon>Venturiales</taxon>
        <taxon>Venturiaceae</taxon>
        <taxon>Venturia</taxon>
    </lineage>
</organism>
<evidence type="ECO:0000313" key="4">
    <source>
        <dbReference type="EMBL" id="QDS73415.1"/>
    </source>
</evidence>
<dbReference type="PANTHER" id="PTHR16099:SF5">
    <property type="entry name" value="NUCLEOTIDE TRIPHOSPHATE DIPHOSPHATASE NUDT15"/>
    <property type="match status" value="1"/>
</dbReference>
<keyword evidence="5" id="KW-1185">Reference proteome</keyword>
<comment type="similarity">
    <text evidence="2">Belongs to the Nudix hydrolase family.</text>
</comment>
<evidence type="ECO:0000259" key="3">
    <source>
        <dbReference type="PROSITE" id="PS51462"/>
    </source>
</evidence>
<gene>
    <name evidence="4" type="ORF">FKW77_008328</name>
</gene>
<accession>A0A517LCP3</accession>
<dbReference type="STRING" id="50376.A0A517LCP3"/>
<dbReference type="PROSITE" id="PS00893">
    <property type="entry name" value="NUDIX_BOX"/>
    <property type="match status" value="1"/>
</dbReference>
<dbReference type="InterPro" id="IPR015797">
    <property type="entry name" value="NUDIX_hydrolase-like_dom_sf"/>
</dbReference>
<dbReference type="Pfam" id="PF00293">
    <property type="entry name" value="NUDIX"/>
    <property type="match status" value="1"/>
</dbReference>
<dbReference type="GO" id="GO:0035539">
    <property type="term" value="F:8-oxo-7,8-dihydrodeoxyguanosine triphosphate pyrophosphatase activity"/>
    <property type="evidence" value="ECO:0007669"/>
    <property type="project" value="TreeGrafter"/>
</dbReference>
<evidence type="ECO:0000256" key="2">
    <source>
        <dbReference type="RuleBase" id="RU003476"/>
    </source>
</evidence>
<dbReference type="EMBL" id="CP042193">
    <property type="protein sequence ID" value="QDS73415.1"/>
    <property type="molecule type" value="Genomic_DNA"/>
</dbReference>
<evidence type="ECO:0000313" key="5">
    <source>
        <dbReference type="Proteomes" id="UP000316270"/>
    </source>
</evidence>
<dbReference type="Gene3D" id="3.90.79.10">
    <property type="entry name" value="Nucleoside Triphosphate Pyrophosphohydrolase"/>
    <property type="match status" value="1"/>
</dbReference>
<feature type="domain" description="Nudix hydrolase" evidence="3">
    <location>
        <begin position="3"/>
        <end position="142"/>
    </location>
</feature>
<dbReference type="InterPro" id="IPR000086">
    <property type="entry name" value="NUDIX_hydrolase_dom"/>
</dbReference>
<evidence type="ECO:0000256" key="1">
    <source>
        <dbReference type="ARBA" id="ARBA00022801"/>
    </source>
</evidence>
<dbReference type="AlphaFoldDB" id="A0A517LCP3"/>